<feature type="compositionally biased region" description="Polar residues" evidence="1">
    <location>
        <begin position="62"/>
        <end position="73"/>
    </location>
</feature>
<reference evidence="2 3" key="1">
    <citation type="submission" date="2023-08" db="EMBL/GenBank/DDBJ databases">
        <title>Black Yeasts Isolated from many extreme environments.</title>
        <authorList>
            <person name="Coleine C."/>
            <person name="Stajich J.E."/>
            <person name="Selbmann L."/>
        </authorList>
    </citation>
    <scope>NUCLEOTIDE SEQUENCE [LARGE SCALE GENOMIC DNA]</scope>
    <source>
        <strain evidence="2 3">CCFEE 536</strain>
    </source>
</reference>
<gene>
    <name evidence="2" type="ORF">LTR16_004535</name>
</gene>
<comment type="caution">
    <text evidence="2">The sequence shown here is derived from an EMBL/GenBank/DDBJ whole genome shotgun (WGS) entry which is preliminary data.</text>
</comment>
<sequence>MPWKKSRTGRRSDKGAQVLRDLGSPMVASDHEHPAPWNPSSYHPPREGLPYRPWRTALNGIKDTTQSTKGKMK</sequence>
<evidence type="ECO:0000313" key="2">
    <source>
        <dbReference type="EMBL" id="KAK5200889.1"/>
    </source>
</evidence>
<evidence type="ECO:0000313" key="3">
    <source>
        <dbReference type="Proteomes" id="UP001357485"/>
    </source>
</evidence>
<protein>
    <submittedName>
        <fullName evidence="2">Uncharacterized protein</fullName>
    </submittedName>
</protein>
<feature type="non-terminal residue" evidence="2">
    <location>
        <position position="73"/>
    </location>
</feature>
<dbReference type="EMBL" id="JAVRRA010017024">
    <property type="protein sequence ID" value="KAK5200889.1"/>
    <property type="molecule type" value="Genomic_DNA"/>
</dbReference>
<evidence type="ECO:0000256" key="1">
    <source>
        <dbReference type="SAM" id="MobiDB-lite"/>
    </source>
</evidence>
<dbReference type="Proteomes" id="UP001357485">
    <property type="component" value="Unassembled WGS sequence"/>
</dbReference>
<proteinExistence type="predicted"/>
<name>A0ABR0LN57_9PEZI</name>
<accession>A0ABR0LN57</accession>
<keyword evidence="3" id="KW-1185">Reference proteome</keyword>
<organism evidence="2 3">
    <name type="scientific">Cryomyces antarcticus</name>
    <dbReference type="NCBI Taxonomy" id="329879"/>
    <lineage>
        <taxon>Eukaryota</taxon>
        <taxon>Fungi</taxon>
        <taxon>Dikarya</taxon>
        <taxon>Ascomycota</taxon>
        <taxon>Pezizomycotina</taxon>
        <taxon>Dothideomycetes</taxon>
        <taxon>Dothideomycetes incertae sedis</taxon>
        <taxon>Cryomyces</taxon>
    </lineage>
</organism>
<feature type="region of interest" description="Disordered" evidence="1">
    <location>
        <begin position="1"/>
        <end position="73"/>
    </location>
</feature>